<accession>A0AAJ6VY61</accession>
<keyword evidence="5" id="KW-1185">Reference proteome</keyword>
<dbReference type="GeneID" id="100899841"/>
<evidence type="ECO:0000313" key="6">
    <source>
        <dbReference type="RefSeq" id="XP_003743979.1"/>
    </source>
</evidence>
<proteinExistence type="inferred from homology"/>
<dbReference type="Pfam" id="PF01980">
    <property type="entry name" value="TrmO_N"/>
    <property type="match status" value="1"/>
</dbReference>
<dbReference type="InterPro" id="IPR036414">
    <property type="entry name" value="YaeB_N_sf"/>
</dbReference>
<evidence type="ECO:0000313" key="5">
    <source>
        <dbReference type="Proteomes" id="UP000694867"/>
    </source>
</evidence>
<evidence type="ECO:0000256" key="1">
    <source>
        <dbReference type="ARBA" id="ARBA00022691"/>
    </source>
</evidence>
<dbReference type="Gene3D" id="2.40.30.70">
    <property type="entry name" value="YaeB-like"/>
    <property type="match status" value="1"/>
</dbReference>
<dbReference type="PROSITE" id="PS01318">
    <property type="entry name" value="TSAA_1"/>
    <property type="match status" value="1"/>
</dbReference>
<dbReference type="InterPro" id="IPR036413">
    <property type="entry name" value="YaeB-like_sf"/>
</dbReference>
<dbReference type="SUPFAM" id="SSF118196">
    <property type="entry name" value="YaeB-like"/>
    <property type="match status" value="1"/>
</dbReference>
<dbReference type="PANTHER" id="PTHR12818">
    <property type="entry name" value="TRNA (ADENINE(37)-N6)-METHYLTRANSFERASE"/>
    <property type="match status" value="1"/>
</dbReference>
<dbReference type="AlphaFoldDB" id="A0AAJ6VY61"/>
<evidence type="ECO:0000256" key="2">
    <source>
        <dbReference type="ARBA" id="ARBA00033753"/>
    </source>
</evidence>
<evidence type="ECO:0000256" key="3">
    <source>
        <dbReference type="SAM" id="MobiDB-lite"/>
    </source>
</evidence>
<dbReference type="CDD" id="cd09281">
    <property type="entry name" value="UPF0066"/>
    <property type="match status" value="1"/>
</dbReference>
<keyword evidence="1" id="KW-0949">S-adenosyl-L-methionine</keyword>
<dbReference type="Proteomes" id="UP000694867">
    <property type="component" value="Unplaced"/>
</dbReference>
<reference evidence="6" key="1">
    <citation type="submission" date="2025-08" db="UniProtKB">
        <authorList>
            <consortium name="RefSeq"/>
        </authorList>
    </citation>
    <scope>IDENTIFICATION</scope>
</reference>
<comment type="similarity">
    <text evidence="2">Belongs to the tRNA methyltransferase O family.</text>
</comment>
<organism evidence="5 6">
    <name type="scientific">Galendromus occidentalis</name>
    <name type="common">western predatory mite</name>
    <dbReference type="NCBI Taxonomy" id="34638"/>
    <lineage>
        <taxon>Eukaryota</taxon>
        <taxon>Metazoa</taxon>
        <taxon>Ecdysozoa</taxon>
        <taxon>Arthropoda</taxon>
        <taxon>Chelicerata</taxon>
        <taxon>Arachnida</taxon>
        <taxon>Acari</taxon>
        <taxon>Parasitiformes</taxon>
        <taxon>Mesostigmata</taxon>
        <taxon>Gamasina</taxon>
        <taxon>Phytoseioidea</taxon>
        <taxon>Phytoseiidae</taxon>
        <taxon>Typhlodrominae</taxon>
        <taxon>Galendromus</taxon>
    </lineage>
</organism>
<name>A0AAJ6VY61_9ACAR</name>
<feature type="domain" description="TsaA-like" evidence="4">
    <location>
        <begin position="83"/>
        <end position="222"/>
    </location>
</feature>
<dbReference type="KEGG" id="goe:100899841"/>
<dbReference type="RefSeq" id="XP_003743979.1">
    <property type="nucleotide sequence ID" value="XM_003743931.2"/>
</dbReference>
<gene>
    <name evidence="6" type="primary">LOC100899841</name>
</gene>
<sequence length="350" mass="39140">MGKKRTKQAAKKQVAPPALVVEEVEVPPAAEVAIVPDEADDPGMCLIKKIDNFTERLEDLERRTRLALRIPGDEIRNQPSLFTRPIGFIKSAYPEKTGTPRQGVLCPDVRAELTIEKEIFTNAQHSLDGLSGFSHIWLIFWFHLNEGPAVRAKVKPPRLEGKESKGVFATRSPHRPNPLGLSLVKLDKIVGEKLFITGVDLVDGTPVLDIKPFIRSYDSPAVGSEEKSPASWVSLTDSNLPSLKAVQFTSYALRKLARYHGRCAEECGNCLRYLDETSLYAAMAELLKTDLRSRYRKEKCSDRIQIVSIDNLKVSVWYDDEGNAHVLNLESRDEKREHPGSEKAELESGP</sequence>
<dbReference type="NCBIfam" id="TIGR00104">
    <property type="entry name" value="tRNA_TsaA"/>
    <property type="match status" value="1"/>
</dbReference>
<dbReference type="InterPro" id="IPR023368">
    <property type="entry name" value="UPF0066_cons_site"/>
</dbReference>
<dbReference type="PANTHER" id="PTHR12818:SF0">
    <property type="entry name" value="TRNA (ADENINE(37)-N6)-METHYLTRANSFERASE"/>
    <property type="match status" value="1"/>
</dbReference>
<dbReference type="PROSITE" id="PS51668">
    <property type="entry name" value="TSAA_2"/>
    <property type="match status" value="1"/>
</dbReference>
<evidence type="ECO:0000259" key="4">
    <source>
        <dbReference type="PROSITE" id="PS51668"/>
    </source>
</evidence>
<protein>
    <submittedName>
        <fullName evidence="6">Uncharacterized protein LOC100899841 isoform X1</fullName>
    </submittedName>
</protein>
<dbReference type="InterPro" id="IPR040372">
    <property type="entry name" value="YaeB-like"/>
</dbReference>
<feature type="region of interest" description="Disordered" evidence="3">
    <location>
        <begin position="331"/>
        <end position="350"/>
    </location>
</feature>
<dbReference type="InterPro" id="IPR023370">
    <property type="entry name" value="TrmO-like_N"/>
</dbReference>